<dbReference type="InterPro" id="IPR002744">
    <property type="entry name" value="MIP18-like"/>
</dbReference>
<evidence type="ECO:0000259" key="1">
    <source>
        <dbReference type="Pfam" id="PF01883"/>
    </source>
</evidence>
<organism evidence="3 4">
    <name type="scientific">Companilactobacillus mishanensis</name>
    <dbReference type="NCBI Taxonomy" id="2486008"/>
    <lineage>
        <taxon>Bacteria</taxon>
        <taxon>Bacillati</taxon>
        <taxon>Bacillota</taxon>
        <taxon>Bacilli</taxon>
        <taxon>Lactobacillales</taxon>
        <taxon>Lactobacillaceae</taxon>
        <taxon>Companilactobacillus</taxon>
    </lineage>
</organism>
<sequence length="114" mass="12996">MVDEMKKVTTENDVEDLQDRMLAQLMKVIDPELKVDLVNLGLIYGLSLEDKVCTVKMTLTTMGCPISAVLETMIQSALEQLPEIDEVKIDLVWEPAWSPDKMSRNARYALGYYR</sequence>
<dbReference type="Proteomes" id="UP000436655">
    <property type="component" value="Unassembled WGS sequence"/>
</dbReference>
<dbReference type="AlphaFoldDB" id="A0A5P0ZHV0"/>
<evidence type="ECO:0000313" key="2">
    <source>
        <dbReference type="EMBL" id="MQS45502.1"/>
    </source>
</evidence>
<dbReference type="RefSeq" id="WP_125705540.1">
    <property type="nucleotide sequence ID" value="NZ_JBHTOO010000027.1"/>
</dbReference>
<dbReference type="InterPro" id="IPR052339">
    <property type="entry name" value="Fe-S_Maturation_MIP18"/>
</dbReference>
<dbReference type="Gene3D" id="3.30.300.130">
    <property type="entry name" value="Fe-S cluster assembly (FSCA)"/>
    <property type="match status" value="1"/>
</dbReference>
<dbReference type="PANTHER" id="PTHR42831:SF1">
    <property type="entry name" value="FE-S PROTEIN MATURATION AUXILIARY FACTOR YITW"/>
    <property type="match status" value="1"/>
</dbReference>
<accession>A0A5P0ZHV0</accession>
<feature type="domain" description="MIP18 family-like" evidence="1">
    <location>
        <begin position="21"/>
        <end position="89"/>
    </location>
</feature>
<keyword evidence="5" id="KW-1185">Reference proteome</keyword>
<evidence type="ECO:0000313" key="4">
    <source>
        <dbReference type="Proteomes" id="UP000380386"/>
    </source>
</evidence>
<evidence type="ECO:0000313" key="5">
    <source>
        <dbReference type="Proteomes" id="UP000436655"/>
    </source>
</evidence>
<proteinExistence type="predicted"/>
<dbReference type="EMBL" id="VDFM01000005">
    <property type="protein sequence ID" value="MQS52568.1"/>
    <property type="molecule type" value="Genomic_DNA"/>
</dbReference>
<dbReference type="OrthoDB" id="9805360at2"/>
<dbReference type="Proteomes" id="UP000380386">
    <property type="component" value="Unassembled WGS sequence"/>
</dbReference>
<protein>
    <submittedName>
        <fullName evidence="3">Metal-sulfur cluster assembly factor</fullName>
    </submittedName>
</protein>
<gene>
    <name evidence="3" type="ORF">FHL02_06000</name>
    <name evidence="2" type="ORF">FHL03_08395</name>
</gene>
<dbReference type="Pfam" id="PF01883">
    <property type="entry name" value="FeS_assembly_P"/>
    <property type="match status" value="1"/>
</dbReference>
<reference evidence="2" key="2">
    <citation type="submission" date="2019-05" db="EMBL/GenBank/DDBJ databases">
        <authorList>
            <person name="Schuster J.A."/>
            <person name="Ehrmann M.A."/>
        </authorList>
    </citation>
    <scope>NUCLEOTIDE SEQUENCE</scope>
    <source>
        <strain evidence="2">TMW 1.2098</strain>
    </source>
</reference>
<comment type="caution">
    <text evidence="3">The sequence shown here is derived from an EMBL/GenBank/DDBJ whole genome shotgun (WGS) entry which is preliminary data.</text>
</comment>
<dbReference type="PANTHER" id="PTHR42831">
    <property type="entry name" value="FE-S PROTEIN MATURATION AUXILIARY FACTOR YITW"/>
    <property type="match status" value="1"/>
</dbReference>
<reference evidence="4 5" key="1">
    <citation type="journal article" date="2019" name="Syst. Appl. Microbiol.">
        <title>Polyphasic characterization of two novel Lactobacillus spp. isolated from blown salami packages: Description of Lactobacillus halodurans sp. nov. and Lactobacillus salsicarnum sp. nov.</title>
        <authorList>
            <person name="Schuster J.A."/>
            <person name="Klingl A."/>
            <person name="Vogel R.F."/>
            <person name="Ehrmann M.A."/>
        </authorList>
    </citation>
    <scope>NUCLEOTIDE SEQUENCE [LARGE SCALE GENOMIC DNA]</scope>
    <source>
        <strain evidence="2 5">TMW 1.2098</strain>
        <strain evidence="3 4">TMW 1.2118</strain>
    </source>
</reference>
<evidence type="ECO:0000313" key="3">
    <source>
        <dbReference type="EMBL" id="MQS52568.1"/>
    </source>
</evidence>
<dbReference type="InterPro" id="IPR034904">
    <property type="entry name" value="FSCA_dom_sf"/>
</dbReference>
<dbReference type="EMBL" id="VDFN01000007">
    <property type="protein sequence ID" value="MQS45502.1"/>
    <property type="molecule type" value="Genomic_DNA"/>
</dbReference>
<dbReference type="SUPFAM" id="SSF117916">
    <property type="entry name" value="Fe-S cluster assembly (FSCA) domain-like"/>
    <property type="match status" value="1"/>
</dbReference>
<name>A0A5P0ZHV0_9LACO</name>